<evidence type="ECO:0000313" key="5">
    <source>
        <dbReference type="Proteomes" id="UP001209276"/>
    </source>
</evidence>
<accession>A0AAP9DZF0</accession>
<evidence type="ECO:0000313" key="3">
    <source>
        <dbReference type="EMBL" id="QDM47127.1"/>
    </source>
</evidence>
<dbReference type="SUPFAM" id="SSF55961">
    <property type="entry name" value="Bet v1-like"/>
    <property type="match status" value="1"/>
</dbReference>
<evidence type="ECO:0000313" key="2">
    <source>
        <dbReference type="EMBL" id="MCY9608720.1"/>
    </source>
</evidence>
<organism evidence="3 4">
    <name type="scientific">Paenibacillus thiaminolyticus</name>
    <name type="common">Bacillus thiaminolyticus</name>
    <dbReference type="NCBI Taxonomy" id="49283"/>
    <lineage>
        <taxon>Bacteria</taxon>
        <taxon>Bacillati</taxon>
        <taxon>Bacillota</taxon>
        <taxon>Bacilli</taxon>
        <taxon>Bacillales</taxon>
        <taxon>Paenibacillaceae</taxon>
        <taxon>Paenibacillus</taxon>
    </lineage>
</organism>
<evidence type="ECO:0000256" key="1">
    <source>
        <dbReference type="SAM" id="MobiDB-lite"/>
    </source>
</evidence>
<dbReference type="RefSeq" id="WP_087441979.1">
    <property type="nucleotide sequence ID" value="NZ_CABMNB010000022.1"/>
</dbReference>
<feature type="compositionally biased region" description="Basic and acidic residues" evidence="1">
    <location>
        <begin position="304"/>
        <end position="315"/>
    </location>
</feature>
<keyword evidence="5" id="KW-1185">Reference proteome</keyword>
<reference evidence="3 4" key="1">
    <citation type="submission" date="2019-07" db="EMBL/GenBank/DDBJ databases">
        <title>Paenibacillus thiaminolyticus NRRL B-4156.</title>
        <authorList>
            <person name="Hehnly C."/>
            <person name="Zhang L."/>
        </authorList>
    </citation>
    <scope>NUCLEOTIDE SEQUENCE [LARGE SCALE GENOMIC DNA]</scope>
    <source>
        <strain evidence="3 4">NRRL B-4156</strain>
    </source>
</reference>
<evidence type="ECO:0000313" key="4">
    <source>
        <dbReference type="Proteomes" id="UP000315377"/>
    </source>
</evidence>
<proteinExistence type="predicted"/>
<dbReference type="EMBL" id="CP041405">
    <property type="protein sequence ID" value="QDM47127.1"/>
    <property type="molecule type" value="Genomic_DNA"/>
</dbReference>
<sequence length="315" mass="35191">MRSKPIYVKLDIRTDMDTLWDYTQTPELHEQWDLRFSRITYLPREQEGQPQRFCYQTRIGFGLAIAGTGLTKARRLADGGRISTLLFGSNQTISLIREGRGYWKYTPLGEKLSFETQYDYETRFGRPGRWFDRTVFRPLFGWATAWSFDALRIWVERGIPPAASIGRAAIHYVSVLLLTLLWCWQGLVPKLLYPEGGELALLQASGLFPGWERPVLALLGFAEIGIGLMTAACHRQTWIWHGQAVLVLLLACTALAGSPELIKAPFNPLTLSAAMIGLGVIAAVSNRDLPRASRCARTPSRGAAKGERAHGGVDL</sequence>
<gene>
    <name evidence="3" type="ORF">FLT43_04365</name>
    <name evidence="2" type="ORF">M5W83_16370</name>
</gene>
<dbReference type="GeneID" id="76995206"/>
<name>A0AAP9DZF0_PANTH</name>
<dbReference type="Pfam" id="PF13781">
    <property type="entry name" value="DoxX_3"/>
    <property type="match status" value="1"/>
</dbReference>
<dbReference type="Proteomes" id="UP000315377">
    <property type="component" value="Chromosome"/>
</dbReference>
<dbReference type="Proteomes" id="UP001209276">
    <property type="component" value="Unassembled WGS sequence"/>
</dbReference>
<dbReference type="AlphaFoldDB" id="A0AAP9DZF0"/>
<reference evidence="2 5" key="2">
    <citation type="submission" date="2022-05" db="EMBL/GenBank/DDBJ databases">
        <title>Genome Sequencing of Bee-Associated Microbes.</title>
        <authorList>
            <person name="Dunlap C."/>
        </authorList>
    </citation>
    <scope>NUCLEOTIDE SEQUENCE [LARGE SCALE GENOMIC DNA]</scope>
    <source>
        <strain evidence="2 5">NRRL B-14613</strain>
    </source>
</reference>
<dbReference type="EMBL" id="JAMDMM010000029">
    <property type="protein sequence ID" value="MCY9608720.1"/>
    <property type="molecule type" value="Genomic_DNA"/>
</dbReference>
<feature type="region of interest" description="Disordered" evidence="1">
    <location>
        <begin position="295"/>
        <end position="315"/>
    </location>
</feature>
<dbReference type="InterPro" id="IPR025695">
    <property type="entry name" value="DoxX-like"/>
</dbReference>
<protein>
    <submittedName>
        <fullName evidence="2">DoxX-like family protein</fullName>
    </submittedName>
</protein>